<dbReference type="Pfam" id="PF00975">
    <property type="entry name" value="Thioesterase"/>
    <property type="match status" value="1"/>
</dbReference>
<feature type="domain" description="Ketosynthase family 3 (KS3)" evidence="10">
    <location>
        <begin position="40"/>
        <end position="465"/>
    </location>
</feature>
<evidence type="ECO:0000256" key="8">
    <source>
        <dbReference type="SAM" id="MobiDB-lite"/>
    </source>
</evidence>
<dbReference type="Gene3D" id="3.40.47.10">
    <property type="match status" value="1"/>
</dbReference>
<keyword evidence="3" id="KW-0597">Phosphoprotein</keyword>
<dbReference type="InterPro" id="IPR057326">
    <property type="entry name" value="KR_dom"/>
</dbReference>
<dbReference type="InterPro" id="IPR018201">
    <property type="entry name" value="Ketoacyl_synth_AS"/>
</dbReference>
<dbReference type="Pfam" id="PF00109">
    <property type="entry name" value="ketoacyl-synt"/>
    <property type="match status" value="1"/>
</dbReference>
<reference evidence="11" key="1">
    <citation type="journal article" date="1997" name="J. Bacteriol.">
        <title>Identification and characterization of the niddamycin polyketide synthase genes from Streptomyces caelestis.</title>
        <authorList>
            <person name="Kakavas S.J."/>
            <person name="Katz L."/>
            <person name="Stassi D."/>
        </authorList>
    </citation>
    <scope>NUCLEOTIDE SEQUENCE</scope>
    <source>
        <strain evidence="11">NRRL-2821</strain>
    </source>
</reference>
<dbReference type="KEGG" id="ag:AAC46028"/>
<dbReference type="SMART" id="SM00823">
    <property type="entry name" value="PKS_PP"/>
    <property type="match status" value="1"/>
</dbReference>
<dbReference type="SUPFAM" id="SSF55048">
    <property type="entry name" value="Probable ACP-binding domain of malonyl-CoA ACP transacylase"/>
    <property type="match status" value="1"/>
</dbReference>
<dbReference type="InterPro" id="IPR001227">
    <property type="entry name" value="Ac_transferase_dom_sf"/>
</dbReference>
<keyword evidence="4" id="KW-0808">Transferase</keyword>
<dbReference type="InterPro" id="IPR014030">
    <property type="entry name" value="Ketoacyl_synth_N"/>
</dbReference>
<dbReference type="InterPro" id="IPR020802">
    <property type="entry name" value="TesA-like"/>
</dbReference>
<dbReference type="Pfam" id="PF08659">
    <property type="entry name" value="KR"/>
    <property type="match status" value="1"/>
</dbReference>
<dbReference type="PROSITE" id="PS52004">
    <property type="entry name" value="KS3_2"/>
    <property type="match status" value="1"/>
</dbReference>
<keyword evidence="2" id="KW-0596">Phosphopantetheine</keyword>
<feature type="compositionally biased region" description="Low complexity" evidence="8">
    <location>
        <begin position="1462"/>
        <end position="1473"/>
    </location>
</feature>
<dbReference type="GO" id="GO:0033068">
    <property type="term" value="P:macrolide biosynthetic process"/>
    <property type="evidence" value="ECO:0007669"/>
    <property type="project" value="UniProtKB-ARBA"/>
</dbReference>
<dbReference type="Gene3D" id="6.10.140.1830">
    <property type="match status" value="1"/>
</dbReference>
<dbReference type="InterPro" id="IPR016035">
    <property type="entry name" value="Acyl_Trfase/lysoPLipase"/>
</dbReference>
<dbReference type="InterPro" id="IPR001031">
    <property type="entry name" value="Thioesterase"/>
</dbReference>
<dbReference type="Gene3D" id="3.40.50.720">
    <property type="entry name" value="NAD(P)-binding Rossmann-like Domain"/>
    <property type="match status" value="1"/>
</dbReference>
<dbReference type="InterPro" id="IPR016039">
    <property type="entry name" value="Thiolase-like"/>
</dbReference>
<dbReference type="InterPro" id="IPR009081">
    <property type="entry name" value="PP-bd_ACP"/>
</dbReference>
<keyword evidence="5" id="KW-0045">Antibiotic biosynthesis</keyword>
<dbReference type="InterPro" id="IPR014031">
    <property type="entry name" value="Ketoacyl_synth_C"/>
</dbReference>
<dbReference type="SMART" id="SM01294">
    <property type="entry name" value="PKS_PP_betabranch"/>
    <property type="match status" value="1"/>
</dbReference>
<proteinExistence type="predicted"/>
<keyword evidence="7" id="KW-0012">Acyltransferase</keyword>
<dbReference type="GO" id="GO:0031177">
    <property type="term" value="F:phosphopantetheine binding"/>
    <property type="evidence" value="ECO:0007669"/>
    <property type="project" value="InterPro"/>
</dbReference>
<sequence length="1879" mass="199134">MTRNPKMSPSIDEVLDALRTSVKETERLRRRNQELVAAAREPIAIVGMACRYPGGVSDPEELWQLAAEGVDAITRFPTDRGWDEAAVYSPEHRPGTTYCREGGFLAGAGDFDAAFFGISPNEALVMDPQQRLLLETSWEALERAGVVPESLRGGRTGVFVGAAHTGYASDPARAPEGTEGYLLTGDADAVLSGRIAYVLGLEGPAITVETACSSSLVALHLAVQSLRRGECDLALAGGVAVMPDPTVFVEFSRQRGLAPDGRCKAFADSADGTAWAEGVGMLLVERLSDAERLGHRVLAVVRGTAVNQDGASNGLTAPSGPAQQKVIRDALADAHLTPDDIDAVEAHGTGTPLGDPIEAGALLATYGHPERQTPVWLGSLKSNIGHTQAAAGIAGIIKMIQAMHHGTLPRTLHVDHPSSKVDWKAGSLQLLAQARPWPADPDRPRRAAVSAFGVSGTNAHTIIEEPPTPAEAPERTRTLTVLPWVLSARSEDALRDQARLLADRGGDALDIGYSLATTRAVLEHRAVTVVDDPAAAHDALLAVADGRPSDAVVTGIARRGRDVAFLFSGQGAQRAGAGRELYASFPVFAQALDEVAGGFDAHLERPLLQVMFAEPGTADAALLDRTAYAQPALFAVETALFRLFESWGLMPDVLLGHSIGGLAAAYAAGVFSSADAVRLVAARGRLMQRLPEGGAMVAVRATEQEVAELEWIAGGRAVVAAFNGPDSLVLSGDEQAVVSAAGELAARGRRTKRLSVSHAFHSPHMDAMLADFRAVAESVTYRTPRLPIVSEVTGRPAAPSELMDPGYWTRQIREPVRFAAAVRAARAAGAATFVELGPDAVLSGMARECAAGDTGTAFAAALRRGRPECATVLPAAATAFVQGAHVDWAAPYEGAGARRVDLPTYPFQHTRYWLRPAPAAARAADRTDVEEPVQSQALWAAVHDGDVKAASVQLGAEEAGIEEPLSAVLPHLAAWHDRCRTAAETNALRYRVVWQPLPARAARRRLGGRWLVIGQDGDPLLPDITTALHTAGADTHTLTLDPTTTDKDTLATHLTHIATAHPDGLSGILLAPTPVTPDPHQPPLDPATTLTLTTIQALTTTPLTTPLWITTRQATTIHPTDTPNPYTARLWGLGQTAALEHPQHWGGLIDLPEHPTPHHLHHLTTHLATSRDPNPRQPHEDQIAIRTHTTYARRLTPTTPTTTPTPWTPPPGTILITGGTGALGTHIATWLAHKGAKHLILTSRQGPNAPGATQLQHHLTQLGTHTTITPCDLTDPQQIENLINHINTHHPPLQAIFHTAGTPQTTPLTHLTPTQATDILNAKTTGAELLHHHTTHTPLHTVVHFSSAAATWGSSGQSLYAAANAHLDALAQHTHTQGQPTTSIAWGVWGGKGMVELAPEGYLERQGVRPLRPETALAALQQALDHRDVNVTVADLDWDRFAATLTARRPSPLISDIPQVRTARPTPRRVAAQSGPANGDRGVPRLGRARPEERRGLALHLVRTLAAGVLGHSGAEQVDARASFRDLGFDSLAAVSLRDGLAEATGLELPAGLVFDHEDPTALADHLSELAGRAADGASGSPAQPEGTLLAALRTAVARGRTDEAVSLMAGLAQFRPVFTGGGRPGGLPAPVGLATGTARPRLYCCAGTAATSNPREYAHFADALRGRRDVTVLPLPGFGDPAEPLPASLDALLADRADALLEHCGGEPFALAGHSAGANVAYALAAYLESRGSGPAAVVLMDMYFPDDPGAMGVWRDDLLRWSLERSPVPLAEHRLTAMAGYHRLLLGSHFTALRAPVLLARASEPLREWSGDDGPDGWRSRVPGVTSVTDVPGNHFTMLTEYAADTASAVHDWLASTVRDNHDTPTERSPEDADVHR</sequence>
<dbReference type="Gene3D" id="3.40.366.10">
    <property type="entry name" value="Malonyl-Coenzyme A Acyl Carrier Protein, domain 2"/>
    <property type="match status" value="1"/>
</dbReference>
<dbReference type="Pfam" id="PF16197">
    <property type="entry name" value="KAsynt_C_assoc"/>
    <property type="match status" value="1"/>
</dbReference>
<dbReference type="ESTHER" id="strca-NIDA5">
    <property type="family name" value="Thioesterase"/>
</dbReference>
<feature type="domain" description="Carrier" evidence="9">
    <location>
        <begin position="1496"/>
        <end position="1571"/>
    </location>
</feature>
<dbReference type="InterPro" id="IPR041618">
    <property type="entry name" value="PKS_DE"/>
</dbReference>
<comment type="cofactor">
    <cofactor evidence="1">
        <name>pantetheine 4'-phosphate</name>
        <dbReference type="ChEBI" id="CHEBI:47942"/>
    </cofactor>
</comment>
<keyword evidence="6" id="KW-0511">Multifunctional enzyme</keyword>
<evidence type="ECO:0000256" key="4">
    <source>
        <dbReference type="ARBA" id="ARBA00022679"/>
    </source>
</evidence>
<dbReference type="InterPro" id="IPR050091">
    <property type="entry name" value="PKS_NRPS_Biosynth_Enz"/>
</dbReference>
<dbReference type="Pfam" id="PF00698">
    <property type="entry name" value="Acyl_transf_1"/>
    <property type="match status" value="1"/>
</dbReference>
<dbReference type="InterPro" id="IPR015083">
    <property type="entry name" value="NorB/c/GfsB-D-like_docking"/>
</dbReference>
<dbReference type="PROSITE" id="PS00606">
    <property type="entry name" value="KS3_1"/>
    <property type="match status" value="1"/>
</dbReference>
<dbReference type="GO" id="GO:0006633">
    <property type="term" value="P:fatty acid biosynthetic process"/>
    <property type="evidence" value="ECO:0007669"/>
    <property type="project" value="InterPro"/>
</dbReference>
<dbReference type="FunFam" id="3.40.366.10:FF:000002">
    <property type="entry name" value="Probable polyketide synthase 2"/>
    <property type="match status" value="1"/>
</dbReference>
<dbReference type="GO" id="GO:0004315">
    <property type="term" value="F:3-oxoacyl-[acyl-carrier-protein] synthase activity"/>
    <property type="evidence" value="ECO:0007669"/>
    <property type="project" value="InterPro"/>
</dbReference>
<dbReference type="SUPFAM" id="SSF51735">
    <property type="entry name" value="NAD(P)-binding Rossmann-fold domains"/>
    <property type="match status" value="2"/>
</dbReference>
<dbReference type="Pfam" id="PF00550">
    <property type="entry name" value="PP-binding"/>
    <property type="match status" value="1"/>
</dbReference>
<dbReference type="Gene3D" id="3.30.70.3290">
    <property type="match status" value="1"/>
</dbReference>
<dbReference type="Pfam" id="PF02801">
    <property type="entry name" value="Ketoacyl-synt_C"/>
    <property type="match status" value="1"/>
</dbReference>
<dbReference type="InterPro" id="IPR036736">
    <property type="entry name" value="ACP-like_sf"/>
</dbReference>
<dbReference type="PANTHER" id="PTHR43775">
    <property type="entry name" value="FATTY ACID SYNTHASE"/>
    <property type="match status" value="1"/>
</dbReference>
<dbReference type="SMART" id="SM00824">
    <property type="entry name" value="PKS_TE"/>
    <property type="match status" value="1"/>
</dbReference>
<organism evidence="11">
    <name type="scientific">Streptomyces caelestis</name>
    <dbReference type="NCBI Taxonomy" id="36816"/>
    <lineage>
        <taxon>Bacteria</taxon>
        <taxon>Bacillati</taxon>
        <taxon>Actinomycetota</taxon>
        <taxon>Actinomycetes</taxon>
        <taxon>Kitasatosporales</taxon>
        <taxon>Streptomycetaceae</taxon>
        <taxon>Streptomyces</taxon>
    </lineage>
</organism>
<dbReference type="CDD" id="cd00833">
    <property type="entry name" value="PKS"/>
    <property type="match status" value="1"/>
</dbReference>
<reference evidence="11" key="2">
    <citation type="submission" date="1997-07" db="EMBL/GenBank/DDBJ databases">
        <authorList>
            <person name="Kakavas S."/>
            <person name="Stassi D."/>
        </authorList>
    </citation>
    <scope>NUCLEOTIDE SEQUENCE</scope>
    <source>
        <strain evidence="11">NRRL-2821</strain>
    </source>
</reference>
<evidence type="ECO:0000259" key="10">
    <source>
        <dbReference type="PROSITE" id="PS52004"/>
    </source>
</evidence>
<dbReference type="InterPro" id="IPR020806">
    <property type="entry name" value="PKS_PP-bd"/>
</dbReference>
<evidence type="ECO:0000256" key="7">
    <source>
        <dbReference type="ARBA" id="ARBA00023315"/>
    </source>
</evidence>
<dbReference type="SMART" id="SM00825">
    <property type="entry name" value="PKS_KS"/>
    <property type="match status" value="1"/>
</dbReference>
<evidence type="ECO:0000256" key="5">
    <source>
        <dbReference type="ARBA" id="ARBA00023194"/>
    </source>
</evidence>
<feature type="region of interest" description="Disordered" evidence="8">
    <location>
        <begin position="1462"/>
        <end position="1490"/>
    </location>
</feature>
<protein>
    <submittedName>
        <fullName evidence="11">Polyketide synthase module 7</fullName>
    </submittedName>
</protein>
<evidence type="ECO:0000256" key="3">
    <source>
        <dbReference type="ARBA" id="ARBA00022553"/>
    </source>
</evidence>
<dbReference type="SUPFAM" id="SSF53474">
    <property type="entry name" value="alpha/beta-Hydrolases"/>
    <property type="match status" value="1"/>
</dbReference>
<dbReference type="SUPFAM" id="SSF52151">
    <property type="entry name" value="FabD/lysophospholipase-like"/>
    <property type="match status" value="1"/>
</dbReference>
<evidence type="ECO:0000259" key="9">
    <source>
        <dbReference type="PROSITE" id="PS50075"/>
    </source>
</evidence>
<dbReference type="CDD" id="cd08952">
    <property type="entry name" value="KR_1_SDR_x"/>
    <property type="match status" value="1"/>
</dbReference>
<gene>
    <name evidence="11" type="primary">nidA5</name>
</gene>
<dbReference type="InterPro" id="IPR032821">
    <property type="entry name" value="PKS_assoc"/>
</dbReference>
<dbReference type="EMBL" id="AF016585">
    <property type="protein sequence ID" value="AAC46028.1"/>
    <property type="molecule type" value="Genomic_DNA"/>
</dbReference>
<accession>O30768</accession>
<name>O30768_9ACTN</name>
<dbReference type="InterPro" id="IPR036291">
    <property type="entry name" value="NAD(P)-bd_dom_sf"/>
</dbReference>
<dbReference type="InterPro" id="IPR020841">
    <property type="entry name" value="PKS_Beta-ketoAc_synthase_dom"/>
</dbReference>
<dbReference type="NCBIfam" id="NF045894">
    <property type="entry name" value="PKS_plus_SDR"/>
    <property type="match status" value="1"/>
</dbReference>
<evidence type="ECO:0000313" key="11">
    <source>
        <dbReference type="EMBL" id="AAC46028.1"/>
    </source>
</evidence>
<dbReference type="FunFam" id="3.40.47.10:FF:000019">
    <property type="entry name" value="Polyketide synthase type I"/>
    <property type="match status" value="1"/>
</dbReference>
<dbReference type="InterPro" id="IPR016036">
    <property type="entry name" value="Malonyl_transacylase_ACP-bd"/>
</dbReference>
<dbReference type="Pfam" id="PF18369">
    <property type="entry name" value="PKS_DE"/>
    <property type="match status" value="1"/>
</dbReference>
<dbReference type="GO" id="GO:0004312">
    <property type="term" value="F:fatty acid synthase activity"/>
    <property type="evidence" value="ECO:0007669"/>
    <property type="project" value="TreeGrafter"/>
</dbReference>
<dbReference type="SUPFAM" id="SSF53901">
    <property type="entry name" value="Thiolase-like"/>
    <property type="match status" value="1"/>
</dbReference>
<dbReference type="InterPro" id="IPR029058">
    <property type="entry name" value="AB_hydrolase_fold"/>
</dbReference>
<dbReference type="PROSITE" id="PS50075">
    <property type="entry name" value="CARRIER"/>
    <property type="match status" value="1"/>
</dbReference>
<dbReference type="Gene3D" id="3.40.50.1820">
    <property type="entry name" value="alpha/beta hydrolase"/>
    <property type="match status" value="1"/>
</dbReference>
<dbReference type="InterPro" id="IPR014043">
    <property type="entry name" value="Acyl_transferase_dom"/>
</dbReference>
<evidence type="ECO:0000256" key="2">
    <source>
        <dbReference type="ARBA" id="ARBA00022450"/>
    </source>
</evidence>
<dbReference type="Gene3D" id="1.10.1200.10">
    <property type="entry name" value="ACP-like"/>
    <property type="match status" value="1"/>
</dbReference>
<dbReference type="Pfam" id="PF08990">
    <property type="entry name" value="Docking"/>
    <property type="match status" value="1"/>
</dbReference>
<dbReference type="InterPro" id="IPR013968">
    <property type="entry name" value="PKS_KR"/>
</dbReference>
<evidence type="ECO:0000256" key="1">
    <source>
        <dbReference type="ARBA" id="ARBA00001957"/>
    </source>
</evidence>
<dbReference type="SMART" id="SM00827">
    <property type="entry name" value="PKS_AT"/>
    <property type="match status" value="1"/>
</dbReference>
<dbReference type="PANTHER" id="PTHR43775:SF51">
    <property type="entry name" value="INACTIVE PHENOLPHTHIOCEROL SYNTHESIS POLYKETIDE SYNTHASE TYPE I PKS1-RELATED"/>
    <property type="match status" value="1"/>
</dbReference>
<dbReference type="SMART" id="SM00822">
    <property type="entry name" value="PKS_KR"/>
    <property type="match status" value="1"/>
</dbReference>
<evidence type="ECO:0000256" key="6">
    <source>
        <dbReference type="ARBA" id="ARBA00023268"/>
    </source>
</evidence>